<reference evidence="15" key="2">
    <citation type="submission" date="2025-09" db="UniProtKB">
        <authorList>
            <consortium name="Ensembl"/>
        </authorList>
    </citation>
    <scope>IDENTIFICATION</scope>
</reference>
<comment type="subunit">
    <text evidence="5">Monomer.</text>
</comment>
<evidence type="ECO:0000256" key="8">
    <source>
        <dbReference type="ARBA" id="ARBA00022490"/>
    </source>
</evidence>
<comment type="catalytic activity">
    <reaction evidence="13">
        <text>thiamine triphosphate + H2O = thiamine diphosphate + phosphate + H(+)</text>
        <dbReference type="Rhea" id="RHEA:11744"/>
        <dbReference type="ChEBI" id="CHEBI:15377"/>
        <dbReference type="ChEBI" id="CHEBI:15378"/>
        <dbReference type="ChEBI" id="CHEBI:43474"/>
        <dbReference type="ChEBI" id="CHEBI:58937"/>
        <dbReference type="ChEBI" id="CHEBI:58938"/>
        <dbReference type="EC" id="3.6.1.28"/>
    </reaction>
</comment>
<dbReference type="GO" id="GO:0005737">
    <property type="term" value="C:cytoplasm"/>
    <property type="evidence" value="ECO:0007669"/>
    <property type="project" value="UniProtKB-SubCell"/>
</dbReference>
<evidence type="ECO:0000259" key="14">
    <source>
        <dbReference type="SMART" id="SM01118"/>
    </source>
</evidence>
<dbReference type="Gene3D" id="2.40.320.10">
    <property type="entry name" value="Hypothetical Protein Pfu-838710-001"/>
    <property type="match status" value="1"/>
</dbReference>
<evidence type="ECO:0000256" key="12">
    <source>
        <dbReference type="ARBA" id="ARBA00022990"/>
    </source>
</evidence>
<evidence type="ECO:0000256" key="10">
    <source>
        <dbReference type="ARBA" id="ARBA00022801"/>
    </source>
</evidence>
<evidence type="ECO:0000256" key="1">
    <source>
        <dbReference type="ARBA" id="ARBA00001946"/>
    </source>
</evidence>
<keyword evidence="16" id="KW-1185">Reference proteome</keyword>
<dbReference type="KEGG" id="sanh:107693802"/>
<dbReference type="AlphaFoldDB" id="A0A671QJ55"/>
<sequence length="252" mass="29513">MTVEVERKFVCDAEIMWKLQDIGAKCIGQRQFRDQYFDSPDFILTLKDFWLRCREGLWELKCPAVSGTTPDNDTETVCTRYREITSLPLIQSEVSRIIREHTAEGSESNSSQREQIDKVAENEDTEICSADDTKWLNDLNLVCFAEFKTERCSYTLEREAGAVRVDLDQADFGYCVGEIEVLVPEGGLSCEKKVKGKMDVYLQSNERNLLFKVDRIQLKCHYFRGTFRWEPRDRGRQVYFSHQNYWRPCNFC</sequence>
<comment type="cofactor">
    <cofactor evidence="1">
        <name>Mg(2+)</name>
        <dbReference type="ChEBI" id="CHEBI:18420"/>
    </cofactor>
</comment>
<evidence type="ECO:0000313" key="16">
    <source>
        <dbReference type="Proteomes" id="UP000472260"/>
    </source>
</evidence>
<dbReference type="SMART" id="SM01118">
    <property type="entry name" value="CYTH"/>
    <property type="match status" value="1"/>
</dbReference>
<evidence type="ECO:0000256" key="2">
    <source>
        <dbReference type="ARBA" id="ARBA00002106"/>
    </source>
</evidence>
<dbReference type="Pfam" id="PF01928">
    <property type="entry name" value="CYTH"/>
    <property type="match status" value="1"/>
</dbReference>
<dbReference type="RefSeq" id="XP_016348801.1">
    <property type="nucleotide sequence ID" value="XM_016493315.1"/>
</dbReference>
<dbReference type="InterPro" id="IPR023577">
    <property type="entry name" value="CYTH_domain"/>
</dbReference>
<accession>A0A671QJ55</accession>
<keyword evidence="11" id="KW-0460">Magnesium</keyword>
<keyword evidence="8" id="KW-0963">Cytoplasm</keyword>
<dbReference type="CDD" id="cd07758">
    <property type="entry name" value="ThTPase"/>
    <property type="match status" value="1"/>
</dbReference>
<dbReference type="PANTHER" id="PTHR14586:SF1">
    <property type="entry name" value="THIAMINE-TRIPHOSPHATASE"/>
    <property type="match status" value="1"/>
</dbReference>
<dbReference type="GO" id="GO:0050333">
    <property type="term" value="F:thiamine triphosphate phosphatase activity"/>
    <property type="evidence" value="ECO:0007669"/>
    <property type="project" value="UniProtKB-EC"/>
</dbReference>
<protein>
    <recommendedName>
        <fullName evidence="7">Thiamine-triphosphatase</fullName>
        <ecNumber evidence="6">3.6.1.28</ecNumber>
    </recommendedName>
</protein>
<evidence type="ECO:0000256" key="6">
    <source>
        <dbReference type="ARBA" id="ARBA00012378"/>
    </source>
</evidence>
<feature type="domain" description="CYTH" evidence="14">
    <location>
        <begin position="2"/>
        <end position="212"/>
    </location>
</feature>
<dbReference type="Proteomes" id="UP000472260">
    <property type="component" value="Unassembled WGS sequence"/>
</dbReference>
<keyword evidence="10" id="KW-0378">Hydrolase</keyword>
<keyword evidence="9" id="KW-0479">Metal-binding</keyword>
<reference evidence="15" key="1">
    <citation type="submission" date="2025-08" db="UniProtKB">
        <authorList>
            <consortium name="Ensembl"/>
        </authorList>
    </citation>
    <scope>IDENTIFICATION</scope>
</reference>
<organism evidence="15 16">
    <name type="scientific">Sinocyclocheilus anshuiensis</name>
    <dbReference type="NCBI Taxonomy" id="1608454"/>
    <lineage>
        <taxon>Eukaryota</taxon>
        <taxon>Metazoa</taxon>
        <taxon>Chordata</taxon>
        <taxon>Craniata</taxon>
        <taxon>Vertebrata</taxon>
        <taxon>Euteleostomi</taxon>
        <taxon>Actinopterygii</taxon>
        <taxon>Neopterygii</taxon>
        <taxon>Teleostei</taxon>
        <taxon>Ostariophysi</taxon>
        <taxon>Cypriniformes</taxon>
        <taxon>Cyprinidae</taxon>
        <taxon>Cyprininae</taxon>
        <taxon>Sinocyclocheilus</taxon>
    </lineage>
</organism>
<evidence type="ECO:0000256" key="4">
    <source>
        <dbReference type="ARBA" id="ARBA00008181"/>
    </source>
</evidence>
<dbReference type="GeneID" id="107693802"/>
<comment type="function">
    <text evidence="2">Hydrolase highly specific for thiamine triphosphate (ThTP).</text>
</comment>
<name>A0A671QJ55_9TELE</name>
<comment type="subcellular location">
    <subcellularLocation>
        <location evidence="3">Cytoplasm</location>
    </subcellularLocation>
</comment>
<evidence type="ECO:0000256" key="9">
    <source>
        <dbReference type="ARBA" id="ARBA00022723"/>
    </source>
</evidence>
<dbReference type="GO" id="GO:0006772">
    <property type="term" value="P:thiamine metabolic process"/>
    <property type="evidence" value="ECO:0007669"/>
    <property type="project" value="InterPro"/>
</dbReference>
<comment type="similarity">
    <text evidence="4">Belongs to the ThTPase family.</text>
</comment>
<evidence type="ECO:0000256" key="11">
    <source>
        <dbReference type="ARBA" id="ARBA00022842"/>
    </source>
</evidence>
<evidence type="ECO:0000256" key="7">
    <source>
        <dbReference type="ARBA" id="ARBA00020088"/>
    </source>
</evidence>
<dbReference type="GO" id="GO:0042357">
    <property type="term" value="P:thiamine diphosphate metabolic process"/>
    <property type="evidence" value="ECO:0007669"/>
    <property type="project" value="TreeGrafter"/>
</dbReference>
<evidence type="ECO:0000256" key="3">
    <source>
        <dbReference type="ARBA" id="ARBA00004496"/>
    </source>
</evidence>
<dbReference type="GO" id="GO:0000287">
    <property type="term" value="F:magnesium ion binding"/>
    <property type="evidence" value="ECO:0007669"/>
    <property type="project" value="TreeGrafter"/>
</dbReference>
<proteinExistence type="inferred from homology"/>
<dbReference type="InterPro" id="IPR039582">
    <property type="entry name" value="THTPA"/>
</dbReference>
<keyword evidence="12" id="KW-0007">Acetylation</keyword>
<dbReference type="InterPro" id="IPR012177">
    <property type="entry name" value="ThTPase_euk"/>
</dbReference>
<dbReference type="InterPro" id="IPR033469">
    <property type="entry name" value="CYTH-like_dom_sf"/>
</dbReference>
<dbReference type="PANTHER" id="PTHR14586">
    <property type="entry name" value="THIAMINE-TRIPHOSPHATASE"/>
    <property type="match status" value="1"/>
</dbReference>
<dbReference type="EC" id="3.6.1.28" evidence="6"/>
<dbReference type="Ensembl" id="ENSSANT00000076393.1">
    <property type="protein sequence ID" value="ENSSANP00000071858.1"/>
    <property type="gene ID" value="ENSSANG00000035864.1"/>
</dbReference>
<evidence type="ECO:0000256" key="13">
    <source>
        <dbReference type="ARBA" id="ARBA00048194"/>
    </source>
</evidence>
<evidence type="ECO:0000313" key="15">
    <source>
        <dbReference type="Ensembl" id="ENSSANP00000071858.1"/>
    </source>
</evidence>
<gene>
    <name evidence="15" type="primary">LOC107693802</name>
</gene>
<dbReference type="SUPFAM" id="SSF55154">
    <property type="entry name" value="CYTH-like phosphatases"/>
    <property type="match status" value="1"/>
</dbReference>
<dbReference type="OrthoDB" id="442176at2759"/>
<evidence type="ECO:0000256" key="5">
    <source>
        <dbReference type="ARBA" id="ARBA00011245"/>
    </source>
</evidence>